<dbReference type="SUPFAM" id="SSF54106">
    <property type="entry name" value="LysM domain"/>
    <property type="match status" value="2"/>
</dbReference>
<keyword evidence="8" id="KW-1185">Reference proteome</keyword>
<dbReference type="SMART" id="SM00257">
    <property type="entry name" value="LysM"/>
    <property type="match status" value="2"/>
</dbReference>
<evidence type="ECO:0000313" key="8">
    <source>
        <dbReference type="Proteomes" id="UP000289269"/>
    </source>
</evidence>
<keyword evidence="4" id="KW-0812">Transmembrane</keyword>
<dbReference type="PANTHER" id="PTHR33734">
    <property type="entry name" value="LYSM DOMAIN-CONTAINING GPI-ANCHORED PROTEIN 2"/>
    <property type="match status" value="1"/>
</dbReference>
<feature type="domain" description="LysM" evidence="6">
    <location>
        <begin position="141"/>
        <end position="184"/>
    </location>
</feature>
<keyword evidence="3" id="KW-0961">Cell wall biogenesis/degradation</keyword>
<feature type="transmembrane region" description="Helical" evidence="4">
    <location>
        <begin position="38"/>
        <end position="59"/>
    </location>
</feature>
<keyword evidence="1" id="KW-0732">Signal</keyword>
<organism evidence="7 8">
    <name type="scientific">Candidatus Chaera renei</name>
    <dbReference type="NCBI Taxonomy" id="2506947"/>
    <lineage>
        <taxon>Bacteria</taxon>
        <taxon>Candidatus Saccharimonadota</taxon>
        <taxon>Candidatus Saccharimonadia</taxon>
        <taxon>Candidatus Saccharimonadales</taxon>
        <taxon>Candidatus Saccharimonadaceae</taxon>
        <taxon>Candidatus Chaera</taxon>
    </lineage>
</organism>
<evidence type="ECO:0000256" key="1">
    <source>
        <dbReference type="ARBA" id="ARBA00022729"/>
    </source>
</evidence>
<dbReference type="EMBL" id="SCKW01000026">
    <property type="protein sequence ID" value="RWZ78961.1"/>
    <property type="molecule type" value="Genomic_DNA"/>
</dbReference>
<dbReference type="Gene3D" id="3.10.350.10">
    <property type="entry name" value="LysM domain"/>
    <property type="match status" value="2"/>
</dbReference>
<dbReference type="PROSITE" id="PS50911">
    <property type="entry name" value="CHAP"/>
    <property type="match status" value="1"/>
</dbReference>
<dbReference type="SUPFAM" id="SSF54001">
    <property type="entry name" value="Cysteine proteinases"/>
    <property type="match status" value="1"/>
</dbReference>
<dbReference type="GO" id="GO:0016787">
    <property type="term" value="F:hydrolase activity"/>
    <property type="evidence" value="ECO:0007669"/>
    <property type="project" value="UniProtKB-KW"/>
</dbReference>
<protein>
    <submittedName>
        <fullName evidence="7">LysM peptidoglycan-binding domain-containing protein</fullName>
    </submittedName>
</protein>
<evidence type="ECO:0000256" key="4">
    <source>
        <dbReference type="SAM" id="Phobius"/>
    </source>
</evidence>
<dbReference type="InterPro" id="IPR038765">
    <property type="entry name" value="Papain-like_cys_pep_sf"/>
</dbReference>
<feature type="domain" description="Peptidase C51" evidence="5">
    <location>
        <begin position="255"/>
        <end position="380"/>
    </location>
</feature>
<evidence type="ECO:0000259" key="6">
    <source>
        <dbReference type="PROSITE" id="PS51782"/>
    </source>
</evidence>
<evidence type="ECO:0000256" key="2">
    <source>
        <dbReference type="ARBA" id="ARBA00022801"/>
    </source>
</evidence>
<comment type="caution">
    <text evidence="7">The sequence shown here is derived from an EMBL/GenBank/DDBJ whole genome shotgun (WGS) entry which is preliminary data.</text>
</comment>
<gene>
    <name evidence="7" type="ORF">EOT04_02605</name>
</gene>
<evidence type="ECO:0000313" key="7">
    <source>
        <dbReference type="EMBL" id="RWZ78961.1"/>
    </source>
</evidence>
<reference evidence="7" key="1">
    <citation type="submission" date="2019-01" db="EMBL/GenBank/DDBJ databases">
        <title>Genomic signatures and co-occurrence patterns of the ultra-small Saccharimodia (Patescibacteria phylum) suggest a symbiotic lifestyle.</title>
        <authorList>
            <person name="Lemos L."/>
            <person name="Medeiros J."/>
            <person name="Andreote F."/>
            <person name="Fernandes G."/>
            <person name="Varani A."/>
            <person name="Oliveira G."/>
            <person name="Pylro V."/>
        </authorList>
    </citation>
    <scope>NUCLEOTIDE SEQUENCE [LARGE SCALE GENOMIC DNA]</scope>
    <source>
        <strain evidence="7">AMD01</strain>
    </source>
</reference>
<dbReference type="CDD" id="cd00118">
    <property type="entry name" value="LysM"/>
    <property type="match status" value="1"/>
</dbReference>
<keyword evidence="4" id="KW-0472">Membrane</keyword>
<dbReference type="InterPro" id="IPR018392">
    <property type="entry name" value="LysM"/>
</dbReference>
<dbReference type="InterPro" id="IPR007921">
    <property type="entry name" value="CHAP_dom"/>
</dbReference>
<sequence>MGKSHMRVLPAPVAEGAFDHSKNNRLAGFKKRAKRIKFSAYVSYLAIVALILSVVSIGYQSPVQQNAIGSARVAFATAPSVDQVAAAELAVTAAQTANLAVAGNVESLSYSLSAKSALAQTDESVISKPQLVQTVNVRGVRSYQAKAGDTVPAVAASLGVSADTVRWANSLTSDALSPGQVLKVPPVNGLIYTVKPGDTPDSLAAKYKADRARIVTFNDAELSGLKPGQAIIIPGGTLPTNERPGYQAPATSLRYGSSAGFSLLPNAGVSVGNRYAYGYCTYWVYNRRAQLGRPVGSYWGDAVTWDDYARAAGYRVDKTPEVGAVLQDPTIAPPYGHVAVVEKIGADGSVTVSEMNYVGWNIISSRTISAAQARGYTYIH</sequence>
<dbReference type="AlphaFoldDB" id="A0A4Q0AIX3"/>
<proteinExistence type="predicted"/>
<evidence type="ECO:0000256" key="3">
    <source>
        <dbReference type="ARBA" id="ARBA00023316"/>
    </source>
</evidence>
<accession>A0A4Q0AIX3</accession>
<dbReference type="GO" id="GO:0071555">
    <property type="term" value="P:cell wall organization"/>
    <property type="evidence" value="ECO:0007669"/>
    <property type="project" value="UniProtKB-KW"/>
</dbReference>
<feature type="domain" description="LysM" evidence="6">
    <location>
        <begin position="190"/>
        <end position="233"/>
    </location>
</feature>
<name>A0A4Q0AIX3_9BACT</name>
<keyword evidence="4" id="KW-1133">Transmembrane helix</keyword>
<dbReference type="InterPro" id="IPR036779">
    <property type="entry name" value="LysM_dom_sf"/>
</dbReference>
<dbReference type="Pfam" id="PF05257">
    <property type="entry name" value="CHAP"/>
    <property type="match status" value="1"/>
</dbReference>
<dbReference type="PANTHER" id="PTHR33734:SF22">
    <property type="entry name" value="MEMBRANE-BOUND LYTIC MUREIN TRANSGLYCOSYLASE D"/>
    <property type="match status" value="1"/>
</dbReference>
<keyword evidence="2" id="KW-0378">Hydrolase</keyword>
<dbReference type="PROSITE" id="PS51782">
    <property type="entry name" value="LYSM"/>
    <property type="match status" value="2"/>
</dbReference>
<evidence type="ECO:0000259" key="5">
    <source>
        <dbReference type="PROSITE" id="PS50911"/>
    </source>
</evidence>
<dbReference type="Gene3D" id="3.90.1720.10">
    <property type="entry name" value="endopeptidase domain like (from Nostoc punctiforme)"/>
    <property type="match status" value="1"/>
</dbReference>
<dbReference type="Proteomes" id="UP000289269">
    <property type="component" value="Unassembled WGS sequence"/>
</dbReference>
<dbReference type="Pfam" id="PF01476">
    <property type="entry name" value="LysM"/>
    <property type="match status" value="2"/>
</dbReference>